<keyword evidence="2" id="KW-0472">Membrane</keyword>
<dbReference type="eggNOG" id="ENOG502ZX2Q">
    <property type="taxonomic scope" value="Bacteria"/>
</dbReference>
<accession>A0A081BDQ4</accession>
<keyword evidence="2" id="KW-0812">Transmembrane</keyword>
<dbReference type="AlphaFoldDB" id="A0A081BDQ4"/>
<feature type="transmembrane region" description="Helical" evidence="2">
    <location>
        <begin position="130"/>
        <end position="150"/>
    </location>
</feature>
<feature type="transmembrane region" description="Helical" evidence="2">
    <location>
        <begin position="80"/>
        <end position="98"/>
    </location>
</feature>
<comment type="caution">
    <text evidence="3">The sequence shown here is derived from an EMBL/GenBank/DDBJ whole genome shotgun (WGS) entry which is preliminary data.</text>
</comment>
<dbReference type="STRING" id="1333998.M2A_2671"/>
<keyword evidence="4" id="KW-1185">Reference proteome</keyword>
<evidence type="ECO:0000313" key="4">
    <source>
        <dbReference type="Proteomes" id="UP000028702"/>
    </source>
</evidence>
<keyword evidence="2" id="KW-1133">Transmembrane helix</keyword>
<reference evidence="3 4" key="1">
    <citation type="submission" date="2014-07" db="EMBL/GenBank/DDBJ databases">
        <title>Tepidicaulis marinum gen. nov., sp. nov., a novel marine bacterium denitrifying nitrate to nitrous oxide strictly under microaerobic conditions.</title>
        <authorList>
            <person name="Takeuchi M."/>
            <person name="Yamagishi T."/>
            <person name="Kamagata Y."/>
            <person name="Oshima K."/>
            <person name="Hattori M."/>
            <person name="Katayama T."/>
            <person name="Hanada S."/>
            <person name="Tamaki H."/>
            <person name="Marumo K."/>
            <person name="Maeda H."/>
            <person name="Nedachi M."/>
            <person name="Iwasaki W."/>
            <person name="Suwa Y."/>
            <person name="Sakata S."/>
        </authorList>
    </citation>
    <scope>NUCLEOTIDE SEQUENCE [LARGE SCALE GENOMIC DNA]</scope>
    <source>
        <strain evidence="3 4">MA2</strain>
    </source>
</reference>
<dbReference type="Proteomes" id="UP000028702">
    <property type="component" value="Unassembled WGS sequence"/>
</dbReference>
<protein>
    <submittedName>
        <fullName evidence="3">Glutamate decarboxylase 1</fullName>
    </submittedName>
</protein>
<feature type="transmembrane region" description="Helical" evidence="2">
    <location>
        <begin position="300"/>
        <end position="325"/>
    </location>
</feature>
<dbReference type="EMBL" id="BBIO01000015">
    <property type="protein sequence ID" value="GAK46172.1"/>
    <property type="molecule type" value="Genomic_DNA"/>
</dbReference>
<evidence type="ECO:0000256" key="2">
    <source>
        <dbReference type="SAM" id="Phobius"/>
    </source>
</evidence>
<feature type="transmembrane region" description="Helical" evidence="2">
    <location>
        <begin position="360"/>
        <end position="380"/>
    </location>
</feature>
<feature type="region of interest" description="Disordered" evidence="1">
    <location>
        <begin position="166"/>
        <end position="205"/>
    </location>
</feature>
<evidence type="ECO:0000256" key="1">
    <source>
        <dbReference type="SAM" id="MobiDB-lite"/>
    </source>
</evidence>
<gene>
    <name evidence="3" type="ORF">M2A_2671</name>
</gene>
<feature type="transmembrane region" description="Helical" evidence="2">
    <location>
        <begin position="337"/>
        <end position="354"/>
    </location>
</feature>
<feature type="transmembrane region" description="Helical" evidence="2">
    <location>
        <begin position="104"/>
        <end position="123"/>
    </location>
</feature>
<proteinExistence type="predicted"/>
<feature type="transmembrane region" description="Helical" evidence="2">
    <location>
        <begin position="54"/>
        <end position="73"/>
    </location>
</feature>
<sequence>MQTGVALLFLVSASITVWSLLKSGAFNELAAWTDYAAYVGARWKLFRELGYFEFVNIYLALPVIAAWLALIVPFRGRARFAAVLVIGLVVVLLTFFLFQKKSIIVSVIIFGGALLLDASALFGREWVKRAGLGIVILTIAYFLAVIVPVMSDGSRTAEQSSEVAGGDFGVQSAAPTGTSQPEVKGEMSGEASQDSEARIGKPGTLTEEEIQHRRNYIADRMALHESRAKQIWLYTLMAPLTRTSASALFYPVVFPDEHPYYGIDLGQDILGFGHMPDDTIVVWRFMNPNISGSASAPYQFVLYSQIGLIGALAGSLVVGAALGFAWAWSQISFGREIRALAGCGVVLFAIYIAIDGVRNSIFSSYGMLWYLLMILAIWAVSNIGRLSFSR</sequence>
<name>A0A081BDQ4_9HYPH</name>
<organism evidence="3 4">
    <name type="scientific">Tepidicaulis marinus</name>
    <dbReference type="NCBI Taxonomy" id="1333998"/>
    <lineage>
        <taxon>Bacteria</taxon>
        <taxon>Pseudomonadati</taxon>
        <taxon>Pseudomonadota</taxon>
        <taxon>Alphaproteobacteria</taxon>
        <taxon>Hyphomicrobiales</taxon>
        <taxon>Parvibaculaceae</taxon>
        <taxon>Tepidicaulis</taxon>
    </lineage>
</organism>
<evidence type="ECO:0000313" key="3">
    <source>
        <dbReference type="EMBL" id="GAK46172.1"/>
    </source>
</evidence>